<dbReference type="Proteomes" id="UP000664859">
    <property type="component" value="Unassembled WGS sequence"/>
</dbReference>
<protein>
    <submittedName>
        <fullName evidence="7">Uncharacterized protein</fullName>
    </submittedName>
</protein>
<gene>
    <name evidence="7" type="ORF">JKP88DRAFT_191611</name>
</gene>
<feature type="compositionally biased region" description="Low complexity" evidence="4">
    <location>
        <begin position="432"/>
        <end position="445"/>
    </location>
</feature>
<organism evidence="7 8">
    <name type="scientific">Tribonema minus</name>
    <dbReference type="NCBI Taxonomy" id="303371"/>
    <lineage>
        <taxon>Eukaryota</taxon>
        <taxon>Sar</taxon>
        <taxon>Stramenopiles</taxon>
        <taxon>Ochrophyta</taxon>
        <taxon>PX clade</taxon>
        <taxon>Xanthophyceae</taxon>
        <taxon>Tribonematales</taxon>
        <taxon>Tribonemataceae</taxon>
        <taxon>Tribonema</taxon>
    </lineage>
</organism>
<dbReference type="CDD" id="cd16495">
    <property type="entry name" value="RING_CH-C4HC3_MARCH"/>
    <property type="match status" value="1"/>
</dbReference>
<keyword evidence="1" id="KW-0479">Metal-binding</keyword>
<evidence type="ECO:0000256" key="2">
    <source>
        <dbReference type="ARBA" id="ARBA00022771"/>
    </source>
</evidence>
<dbReference type="SUPFAM" id="SSF49879">
    <property type="entry name" value="SMAD/FHA domain"/>
    <property type="match status" value="1"/>
</dbReference>
<dbReference type="PROSITE" id="PS50006">
    <property type="entry name" value="FHA_DOMAIN"/>
    <property type="match status" value="1"/>
</dbReference>
<dbReference type="PANTHER" id="PTHR46210:SF1">
    <property type="entry name" value="FHA DOMAIN-CONTAINING PROTEIN"/>
    <property type="match status" value="1"/>
</dbReference>
<keyword evidence="8" id="KW-1185">Reference proteome</keyword>
<dbReference type="Gene3D" id="2.60.200.20">
    <property type="match status" value="1"/>
</dbReference>
<dbReference type="CDD" id="cd00060">
    <property type="entry name" value="FHA"/>
    <property type="match status" value="1"/>
</dbReference>
<reference evidence="7" key="1">
    <citation type="submission" date="2021-02" db="EMBL/GenBank/DDBJ databases">
        <title>First Annotated Genome of the Yellow-green Alga Tribonema minus.</title>
        <authorList>
            <person name="Mahan K.M."/>
        </authorList>
    </citation>
    <scope>NUCLEOTIDE SEQUENCE</scope>
    <source>
        <strain evidence="7">UTEX B ZZ1240</strain>
    </source>
</reference>
<comment type="caution">
    <text evidence="7">The sequence shown here is derived from an EMBL/GenBank/DDBJ whole genome shotgun (WGS) entry which is preliminary data.</text>
</comment>
<name>A0A835ZD25_9STRA</name>
<dbReference type="SMART" id="SM00744">
    <property type="entry name" value="RINGv"/>
    <property type="match status" value="1"/>
</dbReference>
<evidence type="ECO:0000313" key="7">
    <source>
        <dbReference type="EMBL" id="KAG5191475.1"/>
    </source>
</evidence>
<evidence type="ECO:0000259" key="6">
    <source>
        <dbReference type="PROSITE" id="PS51292"/>
    </source>
</evidence>
<dbReference type="AlphaFoldDB" id="A0A835ZD25"/>
<dbReference type="EMBL" id="JAFCMP010000019">
    <property type="protein sequence ID" value="KAG5191475.1"/>
    <property type="molecule type" value="Genomic_DNA"/>
</dbReference>
<dbReference type="GO" id="GO:0008270">
    <property type="term" value="F:zinc ion binding"/>
    <property type="evidence" value="ECO:0007669"/>
    <property type="project" value="UniProtKB-KW"/>
</dbReference>
<feature type="region of interest" description="Disordered" evidence="4">
    <location>
        <begin position="432"/>
        <end position="462"/>
    </location>
</feature>
<dbReference type="InterPro" id="IPR000253">
    <property type="entry name" value="FHA_dom"/>
</dbReference>
<dbReference type="Pfam" id="PF12906">
    <property type="entry name" value="RINGv"/>
    <property type="match status" value="1"/>
</dbReference>
<dbReference type="Gene3D" id="3.30.40.10">
    <property type="entry name" value="Zinc/RING finger domain, C3HC4 (zinc finger)"/>
    <property type="match status" value="1"/>
</dbReference>
<dbReference type="InterPro" id="IPR008984">
    <property type="entry name" value="SMAD_FHA_dom_sf"/>
</dbReference>
<dbReference type="OrthoDB" id="264354at2759"/>
<dbReference type="PROSITE" id="PS51292">
    <property type="entry name" value="ZF_RING_CH"/>
    <property type="match status" value="1"/>
</dbReference>
<evidence type="ECO:0000256" key="3">
    <source>
        <dbReference type="ARBA" id="ARBA00022833"/>
    </source>
</evidence>
<accession>A0A835ZD25</accession>
<evidence type="ECO:0000313" key="8">
    <source>
        <dbReference type="Proteomes" id="UP000664859"/>
    </source>
</evidence>
<feature type="domain" description="FHA" evidence="5">
    <location>
        <begin position="304"/>
        <end position="348"/>
    </location>
</feature>
<dbReference type="PANTHER" id="PTHR46210">
    <property type="entry name" value="FHA DOMAIN-CONTAINING PROTEIN"/>
    <property type="match status" value="1"/>
</dbReference>
<evidence type="ECO:0000256" key="4">
    <source>
        <dbReference type="SAM" id="MobiDB-lite"/>
    </source>
</evidence>
<evidence type="ECO:0000256" key="1">
    <source>
        <dbReference type="ARBA" id="ARBA00022723"/>
    </source>
</evidence>
<keyword evidence="2" id="KW-0863">Zinc-finger</keyword>
<sequence length="462" mass="48254">MAAQSGAASAAAAAGGGDAPGTVDIAGEYERRKGVPLERHFIKDHRAKQLLVVPSDDKFVAVAAPEAFSRHSGTCMILGGQGAYAAGPSKSYELRVGSLLRIGSVGVVVSETHTGPGGEHKCLSWEELTCLKGDIAAIQKDLVTVEALTAQEEGGLTNASSPASFAAAAAAAAADRKMCYMCFDDEDEPANPLVAPCDCKGDTRYVHLGCLQRWHTTTSENKVCVVLNNKGVRVCTVCKSPYKPSVRLPTGESISLFQSPLPPPYICFMVVTKHQNNEDLFSTKYQLSFSSVVNRSGAGASRGLVVGRSRQCDMVLDYRTVSTRHAMVKFAAGGFHFSDLMSSNGSYLYMREPLQLPYGETVFLKWGSNVVSLKAKRSIRHRLSTLVGRRGAGGRGGSGAGAGAASADFSMLESLCELGNLNLTGTAAAAAEPTAAAAAAPESGSAGEGGDGADEVSMVSLD</sequence>
<dbReference type="Pfam" id="PF00498">
    <property type="entry name" value="FHA"/>
    <property type="match status" value="1"/>
</dbReference>
<keyword evidence="3" id="KW-0862">Zinc</keyword>
<proteinExistence type="predicted"/>
<feature type="domain" description="RING-CH-type" evidence="6">
    <location>
        <begin position="171"/>
        <end position="245"/>
    </location>
</feature>
<evidence type="ECO:0000259" key="5">
    <source>
        <dbReference type="PROSITE" id="PS50006"/>
    </source>
</evidence>
<dbReference type="InterPro" id="IPR011016">
    <property type="entry name" value="Znf_RING-CH"/>
</dbReference>
<dbReference type="InterPro" id="IPR013083">
    <property type="entry name" value="Znf_RING/FYVE/PHD"/>
</dbReference>
<dbReference type="SUPFAM" id="SSF57850">
    <property type="entry name" value="RING/U-box"/>
    <property type="match status" value="1"/>
</dbReference>